<dbReference type="InterPro" id="IPR027417">
    <property type="entry name" value="P-loop_NTPase"/>
</dbReference>
<sequence length="132" mass="15105">MQKLILIRGLPGSGKSTQAQSLGLTHYEADMYFVDAQGQYRFCADQLPNAHRWCQTEVERSLAAGESVVVANTFVQRWEIKPYAKLAKRYGVSLEVRECSGQFNNIHGVSDETIQNMKKRWQTWPNDRPSLK</sequence>
<dbReference type="AlphaFoldDB" id="A0A1G7YH46"/>
<dbReference type="PANTHER" id="PTHR13308:SF40">
    <property type="entry name" value="NEDD4-BINDING PROTEIN 2-LIKE 1"/>
    <property type="match status" value="1"/>
</dbReference>
<dbReference type="Proteomes" id="UP000198854">
    <property type="component" value="Unassembled WGS sequence"/>
</dbReference>
<gene>
    <name evidence="1" type="ORF">SAMN04488136_105121</name>
</gene>
<dbReference type="InterPro" id="IPR026302">
    <property type="entry name" value="NEDD4-bd_p2"/>
</dbReference>
<organism evidence="1 2">
    <name type="scientific">Vibrio xiamenensis</name>
    <dbReference type="NCBI Taxonomy" id="861298"/>
    <lineage>
        <taxon>Bacteria</taxon>
        <taxon>Pseudomonadati</taxon>
        <taxon>Pseudomonadota</taxon>
        <taxon>Gammaproteobacteria</taxon>
        <taxon>Vibrionales</taxon>
        <taxon>Vibrionaceae</taxon>
        <taxon>Vibrio</taxon>
    </lineage>
</organism>
<dbReference type="Pfam" id="PF13671">
    <property type="entry name" value="AAA_33"/>
    <property type="match status" value="1"/>
</dbReference>
<proteinExistence type="predicted"/>
<name>A0A1G7YH46_9VIBR</name>
<dbReference type="PANTHER" id="PTHR13308">
    <property type="entry name" value="NEDD4-BINDING PROTEIN 2-LIKE 1"/>
    <property type="match status" value="1"/>
</dbReference>
<evidence type="ECO:0000313" key="2">
    <source>
        <dbReference type="Proteomes" id="UP000198854"/>
    </source>
</evidence>
<accession>A0A1G7YH46</accession>
<reference evidence="1 2" key="1">
    <citation type="submission" date="2016-10" db="EMBL/GenBank/DDBJ databases">
        <authorList>
            <person name="de Groot N.N."/>
        </authorList>
    </citation>
    <scope>NUCLEOTIDE SEQUENCE [LARGE SCALE GENOMIC DNA]</scope>
    <source>
        <strain evidence="1 2">CGMCC 1.10228</strain>
    </source>
</reference>
<dbReference type="SUPFAM" id="SSF52540">
    <property type="entry name" value="P-loop containing nucleoside triphosphate hydrolases"/>
    <property type="match status" value="1"/>
</dbReference>
<dbReference type="EMBL" id="FNDD01000005">
    <property type="protein sequence ID" value="SDG95677.1"/>
    <property type="molecule type" value="Genomic_DNA"/>
</dbReference>
<dbReference type="STRING" id="861298.SAMN04488136_105121"/>
<keyword evidence="2" id="KW-1185">Reference proteome</keyword>
<evidence type="ECO:0000313" key="1">
    <source>
        <dbReference type="EMBL" id="SDG95677.1"/>
    </source>
</evidence>
<dbReference type="Gene3D" id="3.40.50.300">
    <property type="entry name" value="P-loop containing nucleotide triphosphate hydrolases"/>
    <property type="match status" value="1"/>
</dbReference>
<protein>
    <submittedName>
        <fullName evidence="1">AAA domain-containing protein</fullName>
    </submittedName>
</protein>